<proteinExistence type="inferred from homology"/>
<organism evidence="10 11">
    <name type="scientific">Rhizobium puerariae</name>
    <dbReference type="NCBI Taxonomy" id="1585791"/>
    <lineage>
        <taxon>Bacteria</taxon>
        <taxon>Pseudomonadati</taxon>
        <taxon>Pseudomonadota</taxon>
        <taxon>Alphaproteobacteria</taxon>
        <taxon>Hyphomicrobiales</taxon>
        <taxon>Rhizobiaceae</taxon>
        <taxon>Rhizobium/Agrobacterium group</taxon>
        <taxon>Rhizobium</taxon>
    </lineage>
</organism>
<comment type="pathway">
    <text evidence="1 8">Purine metabolism; IMP biosynthesis via de novo pathway; IMP from 5-formamido-1-(5-phospho-D-ribosyl)imidazole-4-carboxamide: step 1/1.</text>
</comment>
<dbReference type="GO" id="GO:0004643">
    <property type="term" value="F:phosphoribosylaminoimidazolecarboxamide formyltransferase activity"/>
    <property type="evidence" value="ECO:0007669"/>
    <property type="project" value="UniProtKB-EC"/>
</dbReference>
<comment type="catalytic activity">
    <reaction evidence="8">
        <text>(6R)-10-formyltetrahydrofolate + 5-amino-1-(5-phospho-beta-D-ribosyl)imidazole-4-carboxamide = 5-formamido-1-(5-phospho-D-ribosyl)imidazole-4-carboxamide + (6S)-5,6,7,8-tetrahydrofolate</text>
        <dbReference type="Rhea" id="RHEA:22192"/>
        <dbReference type="ChEBI" id="CHEBI:57453"/>
        <dbReference type="ChEBI" id="CHEBI:58467"/>
        <dbReference type="ChEBI" id="CHEBI:58475"/>
        <dbReference type="ChEBI" id="CHEBI:195366"/>
        <dbReference type="EC" id="2.1.2.3"/>
    </reaction>
</comment>
<comment type="domain">
    <text evidence="8">The IMP cyclohydrolase activity resides in the N-terminal region.</text>
</comment>
<dbReference type="Gene3D" id="3.40.140.20">
    <property type="match status" value="2"/>
</dbReference>
<evidence type="ECO:0000256" key="1">
    <source>
        <dbReference type="ARBA" id="ARBA00004844"/>
    </source>
</evidence>
<name>A0ABV6ARX2_9HYPH</name>
<dbReference type="InterPro" id="IPR016193">
    <property type="entry name" value="Cytidine_deaminase-like"/>
</dbReference>
<evidence type="ECO:0000259" key="9">
    <source>
        <dbReference type="PROSITE" id="PS51855"/>
    </source>
</evidence>
<evidence type="ECO:0000256" key="6">
    <source>
        <dbReference type="ARBA" id="ARBA00022801"/>
    </source>
</evidence>
<dbReference type="SMART" id="SM00798">
    <property type="entry name" value="AICARFT_IMPCHas"/>
    <property type="match status" value="1"/>
</dbReference>
<dbReference type="Gene3D" id="3.40.50.1380">
    <property type="entry name" value="Methylglyoxal synthase-like domain"/>
    <property type="match status" value="1"/>
</dbReference>
<dbReference type="Pfam" id="PF01808">
    <property type="entry name" value="AICARFT_IMPCHas"/>
    <property type="match status" value="1"/>
</dbReference>
<dbReference type="InterPro" id="IPR024051">
    <property type="entry name" value="AICAR_Tfase_dup_dom_sf"/>
</dbReference>
<keyword evidence="6 8" id="KW-0378">Hydrolase</keyword>
<dbReference type="PIRSF" id="PIRSF000414">
    <property type="entry name" value="AICARFT_IMPCHas"/>
    <property type="match status" value="1"/>
</dbReference>
<keyword evidence="4 8" id="KW-0808">Transferase</keyword>
<dbReference type="HAMAP" id="MF_00139">
    <property type="entry name" value="PurH"/>
    <property type="match status" value="1"/>
</dbReference>
<evidence type="ECO:0000256" key="8">
    <source>
        <dbReference type="HAMAP-Rule" id="MF_00139"/>
    </source>
</evidence>
<evidence type="ECO:0000256" key="3">
    <source>
        <dbReference type="ARBA" id="ARBA00007667"/>
    </source>
</evidence>
<comment type="similarity">
    <text evidence="3 8">Belongs to the PurH family.</text>
</comment>
<evidence type="ECO:0000256" key="4">
    <source>
        <dbReference type="ARBA" id="ARBA00022679"/>
    </source>
</evidence>
<dbReference type="SMART" id="SM00851">
    <property type="entry name" value="MGS"/>
    <property type="match status" value="1"/>
</dbReference>
<dbReference type="SUPFAM" id="SSF53927">
    <property type="entry name" value="Cytidine deaminase-like"/>
    <property type="match status" value="1"/>
</dbReference>
<feature type="domain" description="MGS-like" evidence="9">
    <location>
        <begin position="8"/>
        <end position="158"/>
    </location>
</feature>
<gene>
    <name evidence="8 10" type="primary">purH</name>
    <name evidence="10" type="ORF">ACFFP0_31430</name>
</gene>
<dbReference type="Proteomes" id="UP001589692">
    <property type="component" value="Unassembled WGS sequence"/>
</dbReference>
<evidence type="ECO:0000256" key="5">
    <source>
        <dbReference type="ARBA" id="ARBA00022755"/>
    </source>
</evidence>
<comment type="pathway">
    <text evidence="2 8">Purine metabolism; IMP biosynthesis via de novo pathway; 5-formamido-1-(5-phospho-D-ribosyl)imidazole-4-carboxamide from 5-amino-1-(5-phospho-D-ribosyl)imidazole-4-carboxamide (10-formyl THF route): step 1/1.</text>
</comment>
<reference evidence="10 11" key="1">
    <citation type="submission" date="2024-09" db="EMBL/GenBank/DDBJ databases">
        <authorList>
            <person name="Sun Q."/>
            <person name="Mori K."/>
        </authorList>
    </citation>
    <scope>NUCLEOTIDE SEQUENCE [LARGE SCALE GENOMIC DNA]</scope>
    <source>
        <strain evidence="10 11">TBRC 4938</strain>
    </source>
</reference>
<protein>
    <recommendedName>
        <fullName evidence="8">Bifunctional purine biosynthesis protein PurH</fullName>
    </recommendedName>
    <domain>
        <recommendedName>
            <fullName evidence="8">Phosphoribosylaminoimidazolecarboxamide formyltransferase</fullName>
            <ecNumber evidence="8">2.1.2.3</ecNumber>
        </recommendedName>
        <alternativeName>
            <fullName evidence="8">AICAR transformylase</fullName>
        </alternativeName>
    </domain>
    <domain>
        <recommendedName>
            <fullName evidence="8">IMP cyclohydrolase</fullName>
            <ecNumber evidence="8">3.5.4.10</ecNumber>
        </recommendedName>
        <alternativeName>
            <fullName evidence="8">ATIC</fullName>
        </alternativeName>
        <alternativeName>
            <fullName evidence="8">IMP synthase</fullName>
        </alternativeName>
        <alternativeName>
            <fullName evidence="8">Inosinicase</fullName>
        </alternativeName>
    </domain>
</protein>
<evidence type="ECO:0000313" key="11">
    <source>
        <dbReference type="Proteomes" id="UP001589692"/>
    </source>
</evidence>
<dbReference type="InterPro" id="IPR036914">
    <property type="entry name" value="MGS-like_dom_sf"/>
</dbReference>
<dbReference type="GO" id="GO:0003937">
    <property type="term" value="F:IMP cyclohydrolase activity"/>
    <property type="evidence" value="ECO:0007669"/>
    <property type="project" value="UniProtKB-EC"/>
</dbReference>
<dbReference type="PANTHER" id="PTHR11692">
    <property type="entry name" value="BIFUNCTIONAL PURINE BIOSYNTHESIS PROTEIN PURH"/>
    <property type="match status" value="1"/>
</dbReference>
<dbReference type="CDD" id="cd01421">
    <property type="entry name" value="IMPCH"/>
    <property type="match status" value="1"/>
</dbReference>
<dbReference type="InterPro" id="IPR011607">
    <property type="entry name" value="MGS-like_dom"/>
</dbReference>
<accession>A0ABV6ARX2</accession>
<comment type="caution">
    <text evidence="10">The sequence shown here is derived from an EMBL/GenBank/DDBJ whole genome shotgun (WGS) entry which is preliminary data.</text>
</comment>
<keyword evidence="7 8" id="KW-0511">Multifunctional enzyme</keyword>
<dbReference type="SUPFAM" id="SSF52335">
    <property type="entry name" value="Methylglyoxal synthase-like"/>
    <property type="match status" value="1"/>
</dbReference>
<dbReference type="EC" id="3.5.4.10" evidence="8"/>
<sequence length="538" mass="57244">MAVVSKKIPAPDRVNIRTALLSVSDKTGIVELAQALSEQGVKLLSTGGTHKAITAAGLPVIDVSEVTGFPEIMDGRVKTLHPTVHGGLLAIRDDADHAVAMKEHGIEGIDLAVINLYPFEEVRAAGGDYPTTVENIDIGGPAMIRASAKNHAYVTIVVDPSDYPALIEALRTNDGQTVYAFRQKLAAKAYARTAAYDTAISNWFAEALDIEIPRYRTIGGVLKEEMRYGENPHQSAGFYVTGENRPGVATAKLLQGKQLSYNNINDTDGAFELIAEFSPEKAPACAIIKHANPCGVATGPTLKDAYLRALACDSTSAFGGIIALNRLLDGETAEEIVKLFTEVIIAPEVSEEAKAIIAKKPNLRLLVTGSLPDPRSRGITAKTVSGGLLVQTRDNGMIEDIDLRIVTRREPTASELEDMKFAYKVAKHVKSNAIVYAKDGQTAGIGAGQMSRVDSARIAGIKAEEAARAMGWAEPMTKGSAVASEAFFPFADGLLSAIAAGATAVIQPGGSMRDDEVIAAANEHNVAMVFTGMRHFRH</sequence>
<keyword evidence="11" id="KW-1185">Reference proteome</keyword>
<dbReference type="InterPro" id="IPR002695">
    <property type="entry name" value="PurH-like"/>
</dbReference>
<dbReference type="PANTHER" id="PTHR11692:SF0">
    <property type="entry name" value="BIFUNCTIONAL PURINE BIOSYNTHESIS PROTEIN ATIC"/>
    <property type="match status" value="1"/>
</dbReference>
<evidence type="ECO:0000256" key="7">
    <source>
        <dbReference type="ARBA" id="ARBA00023268"/>
    </source>
</evidence>
<dbReference type="PROSITE" id="PS51855">
    <property type="entry name" value="MGS"/>
    <property type="match status" value="1"/>
</dbReference>
<evidence type="ECO:0000313" key="10">
    <source>
        <dbReference type="EMBL" id="MFB9953373.1"/>
    </source>
</evidence>
<dbReference type="EC" id="2.1.2.3" evidence="8"/>
<dbReference type="EMBL" id="JBHMAA010000077">
    <property type="protein sequence ID" value="MFB9953373.1"/>
    <property type="molecule type" value="Genomic_DNA"/>
</dbReference>
<keyword evidence="5 8" id="KW-0658">Purine biosynthesis</keyword>
<dbReference type="RefSeq" id="WP_377266162.1">
    <property type="nucleotide sequence ID" value="NZ_JBHMAA010000077.1"/>
</dbReference>
<evidence type="ECO:0000256" key="2">
    <source>
        <dbReference type="ARBA" id="ARBA00004954"/>
    </source>
</evidence>
<dbReference type="Pfam" id="PF02142">
    <property type="entry name" value="MGS"/>
    <property type="match status" value="1"/>
</dbReference>
<dbReference type="NCBIfam" id="NF002049">
    <property type="entry name" value="PRK00881.1"/>
    <property type="match status" value="1"/>
</dbReference>
<dbReference type="NCBIfam" id="TIGR00355">
    <property type="entry name" value="purH"/>
    <property type="match status" value="1"/>
</dbReference>
<comment type="catalytic activity">
    <reaction evidence="8">
        <text>IMP + H2O = 5-formamido-1-(5-phospho-D-ribosyl)imidazole-4-carboxamide</text>
        <dbReference type="Rhea" id="RHEA:18445"/>
        <dbReference type="ChEBI" id="CHEBI:15377"/>
        <dbReference type="ChEBI" id="CHEBI:58053"/>
        <dbReference type="ChEBI" id="CHEBI:58467"/>
        <dbReference type="EC" id="3.5.4.10"/>
    </reaction>
</comment>